<evidence type="ECO:0000313" key="4">
    <source>
        <dbReference type="Proteomes" id="UP000663840"/>
    </source>
</evidence>
<feature type="coiled-coil region" evidence="1">
    <location>
        <begin position="81"/>
        <end position="108"/>
    </location>
</feature>
<protein>
    <submittedName>
        <fullName evidence="3">Uncharacterized protein</fullName>
    </submittedName>
</protein>
<sequence length="285" mass="31858">MSRYFTASFDRRDARKHLESIDAIIDRTDKLLKGSKSIISPDEFESYEDCHRSLLSQVNEAWSGFLKREKKYYFFIDKQDKEDYQMDLDFLRERCEGYNQDVASTSRRALKNMASATSSTTTFESPQSSAASVPISMDTGSSTGDTGGLLMHDKHSGQIVHGKINSLSLVFRMASTPNSTIAVARVASKALPSQQDKSAKSQSDTFMQLLVRVYEDGRRIVALDQTHYGNNDMNQAEESLQEISQLASAAVEGNARLENQHNVEVFENDIAVKTIDLLLSSLSIN</sequence>
<reference evidence="3" key="1">
    <citation type="submission" date="2021-01" db="EMBL/GenBank/DDBJ databases">
        <authorList>
            <person name="Kaushik A."/>
        </authorList>
    </citation>
    <scope>NUCLEOTIDE SEQUENCE</scope>
    <source>
        <strain evidence="3">AG1-1A</strain>
    </source>
</reference>
<dbReference type="AlphaFoldDB" id="A0A8H3CLK1"/>
<dbReference type="EMBL" id="CAJMWR010004205">
    <property type="protein sequence ID" value="CAE6489022.1"/>
    <property type="molecule type" value="Genomic_DNA"/>
</dbReference>
<proteinExistence type="predicted"/>
<dbReference type="Proteomes" id="UP000663840">
    <property type="component" value="Unassembled WGS sequence"/>
</dbReference>
<evidence type="ECO:0000256" key="2">
    <source>
        <dbReference type="SAM" id="MobiDB-lite"/>
    </source>
</evidence>
<gene>
    <name evidence="3" type="ORF">RDB_LOCUS145443</name>
</gene>
<evidence type="ECO:0000313" key="3">
    <source>
        <dbReference type="EMBL" id="CAE6489022.1"/>
    </source>
</evidence>
<feature type="region of interest" description="Disordered" evidence="2">
    <location>
        <begin position="116"/>
        <end position="144"/>
    </location>
</feature>
<comment type="caution">
    <text evidence="3">The sequence shown here is derived from an EMBL/GenBank/DDBJ whole genome shotgun (WGS) entry which is preliminary data.</text>
</comment>
<keyword evidence="1" id="KW-0175">Coiled coil</keyword>
<evidence type="ECO:0000256" key="1">
    <source>
        <dbReference type="SAM" id="Coils"/>
    </source>
</evidence>
<accession>A0A8H3CLK1</accession>
<name>A0A8H3CLK1_9AGAM</name>
<organism evidence="3 4">
    <name type="scientific">Rhizoctonia solani</name>
    <dbReference type="NCBI Taxonomy" id="456999"/>
    <lineage>
        <taxon>Eukaryota</taxon>
        <taxon>Fungi</taxon>
        <taxon>Dikarya</taxon>
        <taxon>Basidiomycota</taxon>
        <taxon>Agaricomycotina</taxon>
        <taxon>Agaricomycetes</taxon>
        <taxon>Cantharellales</taxon>
        <taxon>Ceratobasidiaceae</taxon>
        <taxon>Rhizoctonia</taxon>
    </lineage>
</organism>